<feature type="domain" description="PAS" evidence="9">
    <location>
        <begin position="340"/>
        <end position="400"/>
    </location>
</feature>
<dbReference type="PANTHER" id="PTHR43711">
    <property type="entry name" value="TWO-COMPONENT HISTIDINE KINASE"/>
    <property type="match status" value="1"/>
</dbReference>
<dbReference type="InterPro" id="IPR005467">
    <property type="entry name" value="His_kinase_dom"/>
</dbReference>
<dbReference type="InterPro" id="IPR000014">
    <property type="entry name" value="PAS"/>
</dbReference>
<evidence type="ECO:0000259" key="8">
    <source>
        <dbReference type="PROSITE" id="PS50109"/>
    </source>
</evidence>
<dbReference type="Gene3D" id="3.30.450.20">
    <property type="entry name" value="PAS domain"/>
    <property type="match status" value="3"/>
</dbReference>
<evidence type="ECO:0000256" key="5">
    <source>
        <dbReference type="ARBA" id="ARBA00022777"/>
    </source>
</evidence>
<dbReference type="CDD" id="cd00130">
    <property type="entry name" value="PAS"/>
    <property type="match status" value="2"/>
</dbReference>
<comment type="caution">
    <text evidence="11">The sequence shown here is derived from an EMBL/GenBank/DDBJ whole genome shotgun (WGS) entry which is preliminary data.</text>
</comment>
<dbReference type="SMART" id="SM00091">
    <property type="entry name" value="PAS"/>
    <property type="match status" value="2"/>
</dbReference>
<evidence type="ECO:0000256" key="3">
    <source>
        <dbReference type="ARBA" id="ARBA00022553"/>
    </source>
</evidence>
<keyword evidence="5" id="KW-0418">Kinase</keyword>
<name>A0ABU3PBV4_9BURK</name>
<keyword evidence="7" id="KW-0812">Transmembrane</keyword>
<dbReference type="PANTHER" id="PTHR43711:SF1">
    <property type="entry name" value="HISTIDINE KINASE 1"/>
    <property type="match status" value="1"/>
</dbReference>
<dbReference type="PRINTS" id="PR00344">
    <property type="entry name" value="BCTRLSENSOR"/>
</dbReference>
<reference evidence="11" key="1">
    <citation type="submission" date="2023-09" db="EMBL/GenBank/DDBJ databases">
        <title>Paucibacter sp. APW11 Genome sequencing and assembly.</title>
        <authorList>
            <person name="Kim I."/>
        </authorList>
    </citation>
    <scope>NUCLEOTIDE SEQUENCE</scope>
    <source>
        <strain evidence="11">APW11</strain>
    </source>
</reference>
<dbReference type="RefSeq" id="WP_315650587.1">
    <property type="nucleotide sequence ID" value="NZ_JAVXZY010000004.1"/>
</dbReference>
<feature type="domain" description="PAC" evidence="10">
    <location>
        <begin position="536"/>
        <end position="588"/>
    </location>
</feature>
<dbReference type="SMART" id="SM00387">
    <property type="entry name" value="HATPase_c"/>
    <property type="match status" value="1"/>
</dbReference>
<keyword evidence="11" id="KW-0547">Nucleotide-binding</keyword>
<evidence type="ECO:0000259" key="10">
    <source>
        <dbReference type="PROSITE" id="PS50113"/>
    </source>
</evidence>
<dbReference type="NCBIfam" id="TIGR00229">
    <property type="entry name" value="sensory_box"/>
    <property type="match status" value="2"/>
</dbReference>
<dbReference type="CDD" id="cd12915">
    <property type="entry name" value="PDC2_DGC_like"/>
    <property type="match status" value="1"/>
</dbReference>
<evidence type="ECO:0000313" key="11">
    <source>
        <dbReference type="EMBL" id="MDT9000041.1"/>
    </source>
</evidence>
<dbReference type="InterPro" id="IPR000700">
    <property type="entry name" value="PAS-assoc_C"/>
</dbReference>
<dbReference type="Pfam" id="PF08448">
    <property type="entry name" value="PAS_4"/>
    <property type="match status" value="2"/>
</dbReference>
<protein>
    <recommendedName>
        <fullName evidence="2">histidine kinase</fullName>
        <ecNumber evidence="2">2.7.13.3</ecNumber>
    </recommendedName>
</protein>
<keyword evidence="7" id="KW-1133">Transmembrane helix</keyword>
<dbReference type="Gene3D" id="3.30.565.10">
    <property type="entry name" value="Histidine kinase-like ATPase, C-terminal domain"/>
    <property type="match status" value="1"/>
</dbReference>
<evidence type="ECO:0000256" key="6">
    <source>
        <dbReference type="ARBA" id="ARBA00023012"/>
    </source>
</evidence>
<dbReference type="InterPro" id="IPR004358">
    <property type="entry name" value="Sig_transdc_His_kin-like_C"/>
</dbReference>
<dbReference type="InterPro" id="IPR003661">
    <property type="entry name" value="HisK_dim/P_dom"/>
</dbReference>
<dbReference type="InterPro" id="IPR050736">
    <property type="entry name" value="Sensor_HK_Regulatory"/>
</dbReference>
<dbReference type="EC" id="2.7.13.3" evidence="2"/>
<dbReference type="CDD" id="cd00075">
    <property type="entry name" value="HATPase"/>
    <property type="match status" value="1"/>
</dbReference>
<sequence length="833" mass="90311">MADKLDAASRQARMLIWAAGLVLTLASWAALLALALYDRADTLKDGHTRGSLVARVLAEHTTRLVDTAALALSTVGDVLVQRSANEPERLQSMLGEVLIGMPFLRSVAVLDETGTVLYSSAPQERGLRLDMAALGRLPEAGRDTLLNYRPGRGLAALRAGGAAVAPRGVGVLPLLRQVRLPDGSRRLLLALINPDALANFQQIVLGDPGSAAAVASYGGQLIAATADISTEPGASVARHPVFASWLARREHEQFEGAGLRPGVQLVAYRTSATRPLVVMVEQSREVLLQSWRASLVWYVLLGMAVSLLSGLLCLGAARSLRARSAARAALDLAHQDVAARERELSVLMKSVQELIFRTDEQGLLSFVNARWMAFSRLPAAQILGTALADLVEPEHRDSVRALFAPEAGGLRHAAAAMRAQDGSLRRFEFAVVPLHGQGRLLGFAGSAVDVTARCDAQRRLQHQLEFSALLQEMSPLPVSMFDLQGRYQMVNQAWESFTGKRRAEVLGTRVGAFLSPADKALHETRDAELLQRGGRVRYEARVPDSHGQYRDMMISKVLVPDEHGGISGILCTLMDVSEFREAERATREARDAAEAASLAKSEFIANISHELRTPLQTIIGFSELGQMRGREQPKLLGMFNDIHAAGQRMLALVNDLLDVAKIESTVGTFHLERCDLRDLMRELEHELQPLLSRRRLQLQLAAGEVPLSARVDPQRIQQVLRNLLANAIKFSPEGGRIVLAGEFSSESEIHLSVADQGPGIPPDEVDQIFEAFVQSSQTKDGSGGTGLGLAICRKIVDVHGGRIAAANRPEGGALFHLWLPAKGWGDTLPMGDE</sequence>
<feature type="domain" description="Histidine kinase" evidence="8">
    <location>
        <begin position="606"/>
        <end position="823"/>
    </location>
</feature>
<dbReference type="InterPro" id="IPR036097">
    <property type="entry name" value="HisK_dim/P_sf"/>
</dbReference>
<evidence type="ECO:0000313" key="12">
    <source>
        <dbReference type="Proteomes" id="UP001246372"/>
    </source>
</evidence>
<feature type="domain" description="PAC" evidence="10">
    <location>
        <begin position="411"/>
        <end position="462"/>
    </location>
</feature>
<dbReference type="SUPFAM" id="SSF55874">
    <property type="entry name" value="ATPase domain of HSP90 chaperone/DNA topoisomerase II/histidine kinase"/>
    <property type="match status" value="1"/>
</dbReference>
<feature type="domain" description="PAS" evidence="9">
    <location>
        <begin position="462"/>
        <end position="533"/>
    </location>
</feature>
<keyword evidence="4" id="KW-0808">Transferase</keyword>
<evidence type="ECO:0000256" key="1">
    <source>
        <dbReference type="ARBA" id="ARBA00000085"/>
    </source>
</evidence>
<feature type="transmembrane region" description="Helical" evidence="7">
    <location>
        <begin position="295"/>
        <end position="317"/>
    </location>
</feature>
<feature type="transmembrane region" description="Helical" evidence="7">
    <location>
        <begin position="12"/>
        <end position="37"/>
    </location>
</feature>
<keyword evidence="3" id="KW-0597">Phosphoprotein</keyword>
<organism evidence="11 12">
    <name type="scientific">Roseateles aquae</name>
    <dbReference type="NCBI Taxonomy" id="3077235"/>
    <lineage>
        <taxon>Bacteria</taxon>
        <taxon>Pseudomonadati</taxon>
        <taxon>Pseudomonadota</taxon>
        <taxon>Betaproteobacteria</taxon>
        <taxon>Burkholderiales</taxon>
        <taxon>Sphaerotilaceae</taxon>
        <taxon>Roseateles</taxon>
    </lineage>
</organism>
<dbReference type="InterPro" id="IPR001610">
    <property type="entry name" value="PAC"/>
</dbReference>
<keyword evidence="12" id="KW-1185">Reference proteome</keyword>
<proteinExistence type="predicted"/>
<keyword evidence="7" id="KW-0472">Membrane</keyword>
<evidence type="ECO:0000256" key="7">
    <source>
        <dbReference type="SAM" id="Phobius"/>
    </source>
</evidence>
<dbReference type="Pfam" id="PF00512">
    <property type="entry name" value="HisKA"/>
    <property type="match status" value="1"/>
</dbReference>
<dbReference type="SUPFAM" id="SSF55785">
    <property type="entry name" value="PYP-like sensor domain (PAS domain)"/>
    <property type="match status" value="2"/>
</dbReference>
<dbReference type="EMBL" id="JAVXZY010000004">
    <property type="protein sequence ID" value="MDT9000041.1"/>
    <property type="molecule type" value="Genomic_DNA"/>
</dbReference>
<dbReference type="Gene3D" id="1.10.287.130">
    <property type="match status" value="1"/>
</dbReference>
<accession>A0ABU3PBV4</accession>
<comment type="catalytic activity">
    <reaction evidence="1">
        <text>ATP + protein L-histidine = ADP + protein N-phospho-L-histidine.</text>
        <dbReference type="EC" id="2.7.13.3"/>
    </reaction>
</comment>
<evidence type="ECO:0000259" key="9">
    <source>
        <dbReference type="PROSITE" id="PS50112"/>
    </source>
</evidence>
<dbReference type="GO" id="GO:0005524">
    <property type="term" value="F:ATP binding"/>
    <property type="evidence" value="ECO:0007669"/>
    <property type="project" value="UniProtKB-KW"/>
</dbReference>
<dbReference type="SMART" id="SM00086">
    <property type="entry name" value="PAC"/>
    <property type="match status" value="2"/>
</dbReference>
<keyword evidence="6" id="KW-0902">Two-component regulatory system</keyword>
<dbReference type="CDD" id="cd00082">
    <property type="entry name" value="HisKA"/>
    <property type="match status" value="1"/>
</dbReference>
<dbReference type="PROSITE" id="PS50109">
    <property type="entry name" value="HIS_KIN"/>
    <property type="match status" value="1"/>
</dbReference>
<dbReference type="PROSITE" id="PS50112">
    <property type="entry name" value="PAS"/>
    <property type="match status" value="2"/>
</dbReference>
<dbReference type="Proteomes" id="UP001246372">
    <property type="component" value="Unassembled WGS sequence"/>
</dbReference>
<evidence type="ECO:0000256" key="4">
    <source>
        <dbReference type="ARBA" id="ARBA00022679"/>
    </source>
</evidence>
<gene>
    <name evidence="11" type="ORF">RQP53_12265</name>
</gene>
<keyword evidence="11" id="KW-0067">ATP-binding</keyword>
<dbReference type="InterPro" id="IPR035965">
    <property type="entry name" value="PAS-like_dom_sf"/>
</dbReference>
<dbReference type="SUPFAM" id="SSF47384">
    <property type="entry name" value="Homodimeric domain of signal transducing histidine kinase"/>
    <property type="match status" value="1"/>
</dbReference>
<dbReference type="PROSITE" id="PS50113">
    <property type="entry name" value="PAC"/>
    <property type="match status" value="2"/>
</dbReference>
<dbReference type="Pfam" id="PF02518">
    <property type="entry name" value="HATPase_c"/>
    <property type="match status" value="1"/>
</dbReference>
<dbReference type="SMART" id="SM00388">
    <property type="entry name" value="HisKA"/>
    <property type="match status" value="1"/>
</dbReference>
<dbReference type="InterPro" id="IPR036890">
    <property type="entry name" value="HATPase_C_sf"/>
</dbReference>
<dbReference type="InterPro" id="IPR003594">
    <property type="entry name" value="HATPase_dom"/>
</dbReference>
<evidence type="ECO:0000256" key="2">
    <source>
        <dbReference type="ARBA" id="ARBA00012438"/>
    </source>
</evidence>
<dbReference type="InterPro" id="IPR013656">
    <property type="entry name" value="PAS_4"/>
</dbReference>